<evidence type="ECO:0000313" key="1">
    <source>
        <dbReference type="EMBL" id="MFC5571584.1"/>
    </source>
</evidence>
<reference evidence="2" key="1">
    <citation type="journal article" date="2019" name="Int. J. Syst. Evol. Microbiol.">
        <title>The Global Catalogue of Microorganisms (GCM) 10K type strain sequencing project: providing services to taxonomists for standard genome sequencing and annotation.</title>
        <authorList>
            <consortium name="The Broad Institute Genomics Platform"/>
            <consortium name="The Broad Institute Genome Sequencing Center for Infectious Disease"/>
            <person name="Wu L."/>
            <person name="Ma J."/>
        </authorList>
    </citation>
    <scope>NUCLEOTIDE SEQUENCE [LARGE SCALE GENOMIC DNA]</scope>
    <source>
        <strain evidence="2">KACC 11407</strain>
    </source>
</reference>
<dbReference type="RefSeq" id="WP_386756239.1">
    <property type="nucleotide sequence ID" value="NZ_JBHSNM010000016.1"/>
</dbReference>
<evidence type="ECO:0000313" key="2">
    <source>
        <dbReference type="Proteomes" id="UP001596036"/>
    </source>
</evidence>
<dbReference type="Proteomes" id="UP001596036">
    <property type="component" value="Unassembled WGS sequence"/>
</dbReference>
<gene>
    <name evidence="1" type="ORF">ACFPN1_16130</name>
</gene>
<accession>A0ABW0SRG7</accession>
<name>A0ABW0SRG7_9GAMM</name>
<evidence type="ECO:0008006" key="3">
    <source>
        <dbReference type="Google" id="ProtNLM"/>
    </source>
</evidence>
<organism evidence="1 2">
    <name type="scientific">Lysobacter yangpyeongensis</name>
    <dbReference type="NCBI Taxonomy" id="346182"/>
    <lineage>
        <taxon>Bacteria</taxon>
        <taxon>Pseudomonadati</taxon>
        <taxon>Pseudomonadota</taxon>
        <taxon>Gammaproteobacteria</taxon>
        <taxon>Lysobacterales</taxon>
        <taxon>Lysobacteraceae</taxon>
        <taxon>Lysobacter</taxon>
    </lineage>
</organism>
<keyword evidence="2" id="KW-1185">Reference proteome</keyword>
<protein>
    <recommendedName>
        <fullName evidence="3">DUF695 domain-containing protein</fullName>
    </recommendedName>
</protein>
<proteinExistence type="predicted"/>
<comment type="caution">
    <text evidence="1">The sequence shown here is derived from an EMBL/GenBank/DDBJ whole genome shotgun (WGS) entry which is preliminary data.</text>
</comment>
<dbReference type="PROSITE" id="PS51257">
    <property type="entry name" value="PROKAR_LIPOPROTEIN"/>
    <property type="match status" value="1"/>
</dbReference>
<sequence>MRILATTTLATALLGCSGESTMPPGFNEACYGGNYSQYLSGANPIYSATLAVDHPSQPVLRSLLFQLAEKHQLKAFDDGANYNNQFFSVYLCSSKGAFAFVDSRAAGENMVRVTVFSYRESWHPEQFVGDLSAALSSQWPNGLRMEDPSNTTLKNSIL</sequence>
<dbReference type="EMBL" id="JBHSNM010000016">
    <property type="protein sequence ID" value="MFC5571584.1"/>
    <property type="molecule type" value="Genomic_DNA"/>
</dbReference>